<reference evidence="2" key="1">
    <citation type="submission" date="2022-04" db="EMBL/GenBank/DDBJ databases">
        <title>Complete genome sequence of a cyanobacterium, Nostoc sp. SO-36, isolated in Antarctica.</title>
        <authorList>
            <person name="Kanesaki Y."/>
            <person name="Effendi D."/>
            <person name="Sakamoto T."/>
            <person name="Ohtani S."/>
            <person name="Awai K."/>
        </authorList>
    </citation>
    <scope>NUCLEOTIDE SEQUENCE</scope>
    <source>
        <strain evidence="2">SO-36</strain>
    </source>
</reference>
<evidence type="ECO:0000313" key="2">
    <source>
        <dbReference type="EMBL" id="BDI17052.1"/>
    </source>
</evidence>
<feature type="transmembrane region" description="Helical" evidence="1">
    <location>
        <begin position="12"/>
        <end position="34"/>
    </location>
</feature>
<keyword evidence="3" id="KW-1185">Reference proteome</keyword>
<organism evidence="2 3">
    <name type="scientific">Nostoc cf. commune SO-36</name>
    <dbReference type="NCBI Taxonomy" id="449208"/>
    <lineage>
        <taxon>Bacteria</taxon>
        <taxon>Bacillati</taxon>
        <taxon>Cyanobacteriota</taxon>
        <taxon>Cyanophyceae</taxon>
        <taxon>Nostocales</taxon>
        <taxon>Nostocaceae</taxon>
        <taxon>Nostoc</taxon>
    </lineage>
</organism>
<dbReference type="Proteomes" id="UP001055453">
    <property type="component" value="Chromosome"/>
</dbReference>
<accession>A0ABM7Z242</accession>
<keyword evidence="1" id="KW-0812">Transmembrane</keyword>
<keyword evidence="1" id="KW-1133">Transmembrane helix</keyword>
<feature type="transmembrane region" description="Helical" evidence="1">
    <location>
        <begin position="46"/>
        <end position="63"/>
    </location>
</feature>
<gene>
    <name evidence="2" type="ORF">ANSO36C_28540</name>
</gene>
<sequence length="426" mass="48277">MNKYAVWFCRIVWLGIIQDWAIGLPAIFAPNWLLELLHQRPSQDPVWTSFAGLLVVLLSLFYIPGANDPYRYTPNAVLATLARPPGVLFFFFLYPNIYPAFGIIDLVLCLFQIPLLILTMLNKPQVSTPDKDVFEYDGSTHNEVKEVGFSSPYGEPLPYHEGLGLTKFLQFLNDSARNMFDKRDIRPYYDKLIHANGICCSGVWRITEDSPYTGYFAKGSEGLVFARLSVAGAGIKRGDRRAFGIAGKVYPTLNPNEKVKPGNFVTVDYLTGIKTKHITDTELTNFPSVGLDIGANLVNRIIFRLMDKRPGFRQLFPISTLGVAPGSKVVTPDQFMLRVAQGTAKIDAEDFRDELRLEKYPDHKLVYTINVKNFNEKEWTKLGVIEFNDYSICEGCDKRIHFWIPRDIPVPERDNLARPADPVVIK</sequence>
<keyword evidence="1" id="KW-0472">Membrane</keyword>
<dbReference type="RefSeq" id="WP_251960035.1">
    <property type="nucleotide sequence ID" value="NZ_AP025732.1"/>
</dbReference>
<dbReference type="EMBL" id="AP025732">
    <property type="protein sequence ID" value="BDI17052.1"/>
    <property type="molecule type" value="Genomic_DNA"/>
</dbReference>
<evidence type="ECO:0000313" key="3">
    <source>
        <dbReference type="Proteomes" id="UP001055453"/>
    </source>
</evidence>
<evidence type="ECO:0000256" key="1">
    <source>
        <dbReference type="SAM" id="Phobius"/>
    </source>
</evidence>
<protein>
    <submittedName>
        <fullName evidence="2">Uncharacterized protein</fullName>
    </submittedName>
</protein>
<name>A0ABM7Z242_NOSCO</name>
<proteinExistence type="predicted"/>